<keyword evidence="2 8" id="KW-0436">Ligase</keyword>
<evidence type="ECO:0000256" key="1">
    <source>
        <dbReference type="ARBA" id="ARBA00005594"/>
    </source>
</evidence>
<evidence type="ECO:0000256" key="3">
    <source>
        <dbReference type="ARBA" id="ARBA00022741"/>
    </source>
</evidence>
<keyword evidence="8" id="KW-0963">Cytoplasm</keyword>
<name>A0A1F7HJL7_9BACT</name>
<feature type="binding site" evidence="8">
    <location>
        <begin position="202"/>
        <end position="206"/>
    </location>
    <ligand>
        <name>ATP</name>
        <dbReference type="ChEBI" id="CHEBI:30616"/>
    </ligand>
</feature>
<gene>
    <name evidence="8" type="primary">trpS</name>
    <name evidence="10" type="ORF">A3D08_02940</name>
</gene>
<dbReference type="PRINTS" id="PR01039">
    <property type="entry name" value="TRNASYNTHTRP"/>
</dbReference>
<evidence type="ECO:0000256" key="5">
    <source>
        <dbReference type="ARBA" id="ARBA00022917"/>
    </source>
</evidence>
<protein>
    <recommendedName>
        <fullName evidence="8">Tryptophan--tRNA ligase</fullName>
        <ecNumber evidence="8">6.1.1.2</ecNumber>
    </recommendedName>
    <alternativeName>
        <fullName evidence="8">Tryptophanyl-tRNA synthetase</fullName>
        <shortName evidence="8">TrpRS</shortName>
    </alternativeName>
</protein>
<comment type="subunit">
    <text evidence="8">Homodimer.</text>
</comment>
<dbReference type="Pfam" id="PF00579">
    <property type="entry name" value="tRNA-synt_1b"/>
    <property type="match status" value="1"/>
</dbReference>
<comment type="caution">
    <text evidence="10">The sequence shown here is derived from an EMBL/GenBank/DDBJ whole genome shotgun (WGS) entry which is preliminary data.</text>
</comment>
<evidence type="ECO:0000256" key="6">
    <source>
        <dbReference type="ARBA" id="ARBA00023146"/>
    </source>
</evidence>
<dbReference type="PANTHER" id="PTHR43766">
    <property type="entry name" value="TRYPTOPHAN--TRNA LIGASE, MITOCHONDRIAL"/>
    <property type="match status" value="1"/>
</dbReference>
<evidence type="ECO:0000256" key="2">
    <source>
        <dbReference type="ARBA" id="ARBA00022598"/>
    </source>
</evidence>
<dbReference type="FunFam" id="1.10.240.10:FF:000002">
    <property type="entry name" value="Tryptophan--tRNA ligase"/>
    <property type="match status" value="1"/>
</dbReference>
<dbReference type="CDD" id="cd00806">
    <property type="entry name" value="TrpRS_core"/>
    <property type="match status" value="1"/>
</dbReference>
<dbReference type="PANTHER" id="PTHR43766:SF1">
    <property type="entry name" value="TRYPTOPHAN--TRNA LIGASE, MITOCHONDRIAL"/>
    <property type="match status" value="1"/>
</dbReference>
<dbReference type="InterPro" id="IPR002306">
    <property type="entry name" value="Trp-tRNA-ligase"/>
</dbReference>
<feature type="binding site" evidence="8">
    <location>
        <begin position="22"/>
        <end position="23"/>
    </location>
    <ligand>
        <name>ATP</name>
        <dbReference type="ChEBI" id="CHEBI:30616"/>
    </ligand>
</feature>
<dbReference type="Gene3D" id="1.10.240.10">
    <property type="entry name" value="Tyrosyl-Transfer RNA Synthetase"/>
    <property type="match status" value="1"/>
</dbReference>
<proteinExistence type="inferred from homology"/>
<dbReference type="SUPFAM" id="SSF52374">
    <property type="entry name" value="Nucleotidylyl transferase"/>
    <property type="match status" value="1"/>
</dbReference>
<dbReference type="Gene3D" id="3.40.50.620">
    <property type="entry name" value="HUPs"/>
    <property type="match status" value="1"/>
</dbReference>
<feature type="binding site" evidence="8">
    <location>
        <position position="142"/>
    </location>
    <ligand>
        <name>L-tryptophan</name>
        <dbReference type="ChEBI" id="CHEBI:57912"/>
    </ligand>
</feature>
<accession>A0A1F7HJL7</accession>
<dbReference type="Proteomes" id="UP000178098">
    <property type="component" value="Unassembled WGS sequence"/>
</dbReference>
<evidence type="ECO:0000256" key="7">
    <source>
        <dbReference type="ARBA" id="ARBA00049929"/>
    </source>
</evidence>
<comment type="function">
    <text evidence="8">Catalyzes the attachment of tryptophan to tRNA(Trp).</text>
</comment>
<keyword evidence="4 8" id="KW-0067">ATP-binding</keyword>
<dbReference type="InterPro" id="IPR002305">
    <property type="entry name" value="aa-tRNA-synth_Ic"/>
</dbReference>
<reference evidence="10 11" key="1">
    <citation type="journal article" date="2016" name="Nat. Commun.">
        <title>Thousands of microbial genomes shed light on interconnected biogeochemical processes in an aquifer system.</title>
        <authorList>
            <person name="Anantharaman K."/>
            <person name="Brown C.T."/>
            <person name="Hug L.A."/>
            <person name="Sharon I."/>
            <person name="Castelle C.J."/>
            <person name="Probst A.J."/>
            <person name="Thomas B.C."/>
            <person name="Singh A."/>
            <person name="Wilkins M.J."/>
            <person name="Karaoz U."/>
            <person name="Brodie E.L."/>
            <person name="Williams K.H."/>
            <person name="Hubbard S.S."/>
            <person name="Banfield J.F."/>
        </authorList>
    </citation>
    <scope>NUCLEOTIDE SEQUENCE [LARGE SCALE GENOMIC DNA]</scope>
</reference>
<organism evidence="10 11">
    <name type="scientific">Candidatus Roizmanbacteria bacterium RIFCSPHIGHO2_02_FULL_43_11</name>
    <dbReference type="NCBI Taxonomy" id="1802043"/>
    <lineage>
        <taxon>Bacteria</taxon>
        <taxon>Candidatus Roizmaniibacteriota</taxon>
    </lineage>
</organism>
<dbReference type="GO" id="GO:0004830">
    <property type="term" value="F:tryptophan-tRNA ligase activity"/>
    <property type="evidence" value="ECO:0007669"/>
    <property type="project" value="UniProtKB-UniRule"/>
</dbReference>
<evidence type="ECO:0000313" key="10">
    <source>
        <dbReference type="EMBL" id="OGK31283.1"/>
    </source>
</evidence>
<dbReference type="GO" id="GO:0005829">
    <property type="term" value="C:cytosol"/>
    <property type="evidence" value="ECO:0007669"/>
    <property type="project" value="TreeGrafter"/>
</dbReference>
<comment type="catalytic activity">
    <reaction evidence="7 8">
        <text>tRNA(Trp) + L-tryptophan + ATP = L-tryptophyl-tRNA(Trp) + AMP + diphosphate + H(+)</text>
        <dbReference type="Rhea" id="RHEA:24080"/>
        <dbReference type="Rhea" id="RHEA-COMP:9671"/>
        <dbReference type="Rhea" id="RHEA-COMP:9705"/>
        <dbReference type="ChEBI" id="CHEBI:15378"/>
        <dbReference type="ChEBI" id="CHEBI:30616"/>
        <dbReference type="ChEBI" id="CHEBI:33019"/>
        <dbReference type="ChEBI" id="CHEBI:57912"/>
        <dbReference type="ChEBI" id="CHEBI:78442"/>
        <dbReference type="ChEBI" id="CHEBI:78535"/>
        <dbReference type="ChEBI" id="CHEBI:456215"/>
        <dbReference type="EC" id="6.1.1.2"/>
    </reaction>
</comment>
<dbReference type="NCBIfam" id="TIGR00233">
    <property type="entry name" value="trpS"/>
    <property type="match status" value="1"/>
</dbReference>
<feature type="binding site" evidence="8">
    <location>
        <position position="193"/>
    </location>
    <ligand>
        <name>ATP</name>
        <dbReference type="ChEBI" id="CHEBI:30616"/>
    </ligand>
</feature>
<evidence type="ECO:0000256" key="8">
    <source>
        <dbReference type="HAMAP-Rule" id="MF_00140"/>
    </source>
</evidence>
<comment type="similarity">
    <text evidence="1 8 9">Belongs to the class-I aminoacyl-tRNA synthetase family.</text>
</comment>
<dbReference type="EC" id="6.1.1.2" evidence="8"/>
<keyword evidence="3 8" id="KW-0547">Nucleotide-binding</keyword>
<dbReference type="InterPro" id="IPR024109">
    <property type="entry name" value="Trp-tRNA-ligase_bac-type"/>
</dbReference>
<comment type="subcellular location">
    <subcellularLocation>
        <location evidence="8">Cytoplasm</location>
    </subcellularLocation>
</comment>
<keyword evidence="5 8" id="KW-0648">Protein biosynthesis</keyword>
<dbReference type="PROSITE" id="PS00178">
    <property type="entry name" value="AA_TRNA_LIGASE_I"/>
    <property type="match status" value="1"/>
</dbReference>
<dbReference type="EMBL" id="MFZT01000023">
    <property type="protein sequence ID" value="OGK31283.1"/>
    <property type="molecule type" value="Genomic_DNA"/>
</dbReference>
<dbReference type="HAMAP" id="MF_00140_B">
    <property type="entry name" value="Trp_tRNA_synth_B"/>
    <property type="match status" value="1"/>
</dbReference>
<dbReference type="AlphaFoldDB" id="A0A1F7HJL7"/>
<evidence type="ECO:0000256" key="4">
    <source>
        <dbReference type="ARBA" id="ARBA00022840"/>
    </source>
</evidence>
<sequence length="336" mass="37770">MTSAHSRVSFSGIKPSGEVHLGNYIGAVKQWVTFQENMKPGDVLIFPIVDLHAITVPFEPLELRERLVDLVCWLMASGLDPKKVIMFVQSENPDHPYLAWLFNCITPMGWLERMTQYKDKARVQGQRVSVGLFDYPSLMAADILLYDTHDVPVGEDQKQHVELARNIAERFNRLYGQTFQVPNVVLKQEGARLMSLQDPTKKMSKSDEDKAGCILLKDDADTIRQKIKRAVTDSGNEIHAGKDKPALTNLMVIYSEFSGKSLQEIEALYQGKGYNEFKLDLAEIVVEGFAPVQEKYRALKKDQAAVGRALSDGLKNARAISSEKIKQVQKAMGLEK</sequence>
<keyword evidence="6 8" id="KW-0030">Aminoacyl-tRNA synthetase</keyword>
<feature type="binding site" evidence="8">
    <location>
        <begin position="154"/>
        <end position="156"/>
    </location>
    <ligand>
        <name>ATP</name>
        <dbReference type="ChEBI" id="CHEBI:30616"/>
    </ligand>
</feature>
<evidence type="ECO:0000313" key="11">
    <source>
        <dbReference type="Proteomes" id="UP000178098"/>
    </source>
</evidence>
<dbReference type="InterPro" id="IPR050203">
    <property type="entry name" value="Trp-tRNA_synthetase"/>
</dbReference>
<dbReference type="InterPro" id="IPR014729">
    <property type="entry name" value="Rossmann-like_a/b/a_fold"/>
</dbReference>
<evidence type="ECO:0000256" key="9">
    <source>
        <dbReference type="RuleBase" id="RU363036"/>
    </source>
</evidence>
<feature type="binding site" evidence="8">
    <location>
        <begin position="14"/>
        <end position="16"/>
    </location>
    <ligand>
        <name>ATP</name>
        <dbReference type="ChEBI" id="CHEBI:30616"/>
    </ligand>
</feature>
<dbReference type="InterPro" id="IPR001412">
    <property type="entry name" value="aa-tRNA-synth_I_CS"/>
</dbReference>
<dbReference type="GO" id="GO:0005524">
    <property type="term" value="F:ATP binding"/>
    <property type="evidence" value="ECO:0007669"/>
    <property type="project" value="UniProtKB-UniRule"/>
</dbReference>
<dbReference type="GO" id="GO:0006436">
    <property type="term" value="P:tryptophanyl-tRNA aminoacylation"/>
    <property type="evidence" value="ECO:0007669"/>
    <property type="project" value="UniProtKB-UniRule"/>
</dbReference>
<feature type="short sequence motif" description="'HIGH' region" evidence="8">
    <location>
        <begin position="15"/>
        <end position="23"/>
    </location>
</feature>
<feature type="short sequence motif" description="'KMSKS' region" evidence="8">
    <location>
        <begin position="202"/>
        <end position="206"/>
    </location>
</feature>